<dbReference type="Pfam" id="PF00239">
    <property type="entry name" value="Resolvase"/>
    <property type="match status" value="1"/>
</dbReference>
<dbReference type="Gene3D" id="3.40.50.1390">
    <property type="entry name" value="Resolvase, N-terminal catalytic domain"/>
    <property type="match status" value="1"/>
</dbReference>
<sequence length="476" mass="55481">MQTAIYCRVSTEEQATEGFSIHAQKDKLTKYASINDWDIVDYYVDDGISGKNLTDRKEVSRLIEDVKKGKIENVLIYKLDRLTRSVKDLIYLIELFDSHNCTFNSQTEKIDTSNAVGRMFVKIIGIFAEFERENLAERVTFGYEQKTKEGNYTNCNGVFGYDYLVGIGKLRVNKNEAIYVKKIFNWYLDGESMIKIAKKLKDLNVPTKRGGHWNQSTIYSILTNPLYIGNVRYGVGRKNGFEVSGKNITPIINEDLFNSVSNLMKKRKKFHNKKYSSDDTYYFRVLRCSLCGGKYHARQQLQSGKKYITYQCNGHNNNSCNAPGFSHLKTENAFINYLENIKDLEFDKSILKKEKRVIENNDTLDLQEQIEKLNKKKKDMTELFSTDEIDYETFKEVKSVVDSKLEVLNNELDKINKYSNEEDLTNEEIIKEVIVNLKNNFIHLNNHEKKMFLERFVKEIKVRKEGNDVIIDEVIF</sequence>
<dbReference type="InterPro" id="IPR038109">
    <property type="entry name" value="DNA_bind_recomb_sf"/>
</dbReference>
<evidence type="ECO:0000256" key="3">
    <source>
        <dbReference type="ARBA" id="ARBA00023172"/>
    </source>
</evidence>
<keyword evidence="2" id="KW-0238">DNA-binding</keyword>
<dbReference type="PROSITE" id="PS51736">
    <property type="entry name" value="RECOMBINASES_3"/>
    <property type="match status" value="1"/>
</dbReference>
<organism evidence="7">
    <name type="scientific">human gut metagenome</name>
    <dbReference type="NCBI Taxonomy" id="408170"/>
    <lineage>
        <taxon>unclassified sequences</taxon>
        <taxon>metagenomes</taxon>
        <taxon>organismal metagenomes</taxon>
    </lineage>
</organism>
<dbReference type="InterPro" id="IPR006119">
    <property type="entry name" value="Resolv_N"/>
</dbReference>
<dbReference type="SUPFAM" id="SSF53041">
    <property type="entry name" value="Resolvase-like"/>
    <property type="match status" value="1"/>
</dbReference>
<name>K1STH9_9ZZZZ</name>
<evidence type="ECO:0000259" key="5">
    <source>
        <dbReference type="PROSITE" id="PS51736"/>
    </source>
</evidence>
<dbReference type="PANTHER" id="PTHR30461">
    <property type="entry name" value="DNA-INVERTASE FROM LAMBDOID PROPHAGE"/>
    <property type="match status" value="1"/>
</dbReference>
<feature type="domain" description="Recombinase" evidence="6">
    <location>
        <begin position="158"/>
        <end position="270"/>
    </location>
</feature>
<dbReference type="InterPro" id="IPR050639">
    <property type="entry name" value="SSR_resolvase"/>
</dbReference>
<dbReference type="AlphaFoldDB" id="K1STH9"/>
<keyword evidence="3" id="KW-0233">DNA recombination</keyword>
<feature type="domain" description="Resolvase/invertase-type recombinase catalytic" evidence="5">
    <location>
        <begin position="2"/>
        <end position="150"/>
    </location>
</feature>
<dbReference type="GO" id="GO:0015074">
    <property type="term" value="P:DNA integration"/>
    <property type="evidence" value="ECO:0007669"/>
    <property type="project" value="UniProtKB-KW"/>
</dbReference>
<reference evidence="7" key="1">
    <citation type="journal article" date="2013" name="Environ. Microbiol.">
        <title>Microbiota from the distal guts of lean and obese adolescents exhibit partial functional redundancy besides clear differences in community structure.</title>
        <authorList>
            <person name="Ferrer M."/>
            <person name="Ruiz A."/>
            <person name="Lanza F."/>
            <person name="Haange S.B."/>
            <person name="Oberbach A."/>
            <person name="Till H."/>
            <person name="Bargiela R."/>
            <person name="Campoy C."/>
            <person name="Segura M.T."/>
            <person name="Richter M."/>
            <person name="von Bergen M."/>
            <person name="Seifert J."/>
            <person name="Suarez A."/>
        </authorList>
    </citation>
    <scope>NUCLEOTIDE SEQUENCE</scope>
</reference>
<dbReference type="Pfam" id="PF13408">
    <property type="entry name" value="Zn_ribbon_recom"/>
    <property type="match status" value="1"/>
</dbReference>
<feature type="coiled-coil region" evidence="4">
    <location>
        <begin position="341"/>
        <end position="383"/>
    </location>
</feature>
<dbReference type="InterPro" id="IPR006118">
    <property type="entry name" value="Recombinase_CS"/>
</dbReference>
<dbReference type="GO" id="GO:0003677">
    <property type="term" value="F:DNA binding"/>
    <property type="evidence" value="ECO:0007669"/>
    <property type="project" value="UniProtKB-KW"/>
</dbReference>
<protein>
    <submittedName>
        <fullName evidence="7">Integrase</fullName>
    </submittedName>
</protein>
<evidence type="ECO:0000256" key="1">
    <source>
        <dbReference type="ARBA" id="ARBA00022908"/>
    </source>
</evidence>
<comment type="caution">
    <text evidence="7">The sequence shown here is derived from an EMBL/GenBank/DDBJ whole genome shotgun (WGS) entry which is preliminary data.</text>
</comment>
<gene>
    <name evidence="7" type="ORF">OBE_09843</name>
</gene>
<dbReference type="PANTHER" id="PTHR30461:SF23">
    <property type="entry name" value="DNA RECOMBINASE-RELATED"/>
    <property type="match status" value="1"/>
</dbReference>
<accession>K1STH9</accession>
<dbReference type="PROSITE" id="PS51737">
    <property type="entry name" value="RECOMBINASE_DNA_BIND"/>
    <property type="match status" value="1"/>
</dbReference>
<evidence type="ECO:0000259" key="6">
    <source>
        <dbReference type="PROSITE" id="PS51737"/>
    </source>
</evidence>
<dbReference type="Gene3D" id="3.90.1750.20">
    <property type="entry name" value="Putative Large Serine Recombinase, Chain B, Domain 2"/>
    <property type="match status" value="1"/>
</dbReference>
<dbReference type="InterPro" id="IPR025827">
    <property type="entry name" value="Zn_ribbon_recom_dom"/>
</dbReference>
<dbReference type="InterPro" id="IPR036162">
    <property type="entry name" value="Resolvase-like_N_sf"/>
</dbReference>
<evidence type="ECO:0000256" key="2">
    <source>
        <dbReference type="ARBA" id="ARBA00023125"/>
    </source>
</evidence>
<dbReference type="Pfam" id="PF07508">
    <property type="entry name" value="Recombinase"/>
    <property type="match status" value="1"/>
</dbReference>
<evidence type="ECO:0000256" key="4">
    <source>
        <dbReference type="SAM" id="Coils"/>
    </source>
</evidence>
<dbReference type="PROSITE" id="PS00397">
    <property type="entry name" value="RECOMBINASES_1"/>
    <property type="match status" value="1"/>
</dbReference>
<evidence type="ECO:0000313" key="7">
    <source>
        <dbReference type="EMBL" id="EKC58754.1"/>
    </source>
</evidence>
<dbReference type="InterPro" id="IPR011109">
    <property type="entry name" value="DNA_bind_recombinase_dom"/>
</dbReference>
<dbReference type="EMBL" id="AJWZ01006793">
    <property type="protein sequence ID" value="EKC58754.1"/>
    <property type="molecule type" value="Genomic_DNA"/>
</dbReference>
<dbReference type="CDD" id="cd00338">
    <property type="entry name" value="Ser_Recombinase"/>
    <property type="match status" value="1"/>
</dbReference>
<dbReference type="SMART" id="SM00857">
    <property type="entry name" value="Resolvase"/>
    <property type="match status" value="1"/>
</dbReference>
<dbReference type="GO" id="GO:0000150">
    <property type="term" value="F:DNA strand exchange activity"/>
    <property type="evidence" value="ECO:0007669"/>
    <property type="project" value="InterPro"/>
</dbReference>
<proteinExistence type="predicted"/>
<keyword evidence="4" id="KW-0175">Coiled coil</keyword>
<keyword evidence="1" id="KW-0229">DNA integration</keyword>